<dbReference type="InterPro" id="IPR036527">
    <property type="entry name" value="SCP2_sterol-bd_dom_sf"/>
</dbReference>
<comment type="caution">
    <text evidence="2">The sequence shown here is derived from an EMBL/GenBank/DDBJ whole genome shotgun (WGS) entry which is preliminary data.</text>
</comment>
<organism evidence="2 3">
    <name type="scientific">Marinospirillum alkalitolerans</name>
    <dbReference type="NCBI Taxonomy" id="3123374"/>
    <lineage>
        <taxon>Bacteria</taxon>
        <taxon>Pseudomonadati</taxon>
        <taxon>Pseudomonadota</taxon>
        <taxon>Gammaproteobacteria</taxon>
        <taxon>Oceanospirillales</taxon>
        <taxon>Oceanospirillaceae</taxon>
        <taxon>Marinospirillum</taxon>
    </lineage>
</organism>
<dbReference type="EMBL" id="JBANFI010000002">
    <property type="protein sequence ID" value="MFK7160192.1"/>
    <property type="molecule type" value="Genomic_DNA"/>
</dbReference>
<sequence>MLKLKFLLWMLARLLKKAYKKQPAMREHLASKPLSFTIATQDWPGRQFHLRAEGVESQTQGETEVDLKLVFTDATSAWQALTSKDKNAIMRAIQDKKLSIEGAPNKLFELQGVMKWIKI</sequence>
<evidence type="ECO:0000259" key="1">
    <source>
        <dbReference type="Pfam" id="PF02036"/>
    </source>
</evidence>
<dbReference type="SUPFAM" id="SSF55718">
    <property type="entry name" value="SCP-like"/>
    <property type="match status" value="1"/>
</dbReference>
<gene>
    <name evidence="2" type="ORF">V6U78_03980</name>
</gene>
<name>A0ABW8PV70_9GAMM</name>
<evidence type="ECO:0000313" key="2">
    <source>
        <dbReference type="EMBL" id="MFK7160192.1"/>
    </source>
</evidence>
<dbReference type="Proteomes" id="UP001621714">
    <property type="component" value="Unassembled WGS sequence"/>
</dbReference>
<accession>A0ABW8PV70</accession>
<dbReference type="Pfam" id="PF02036">
    <property type="entry name" value="SCP2"/>
    <property type="match status" value="1"/>
</dbReference>
<proteinExistence type="predicted"/>
<evidence type="ECO:0000313" key="3">
    <source>
        <dbReference type="Proteomes" id="UP001621714"/>
    </source>
</evidence>
<keyword evidence="3" id="KW-1185">Reference proteome</keyword>
<feature type="domain" description="SCP2" evidence="1">
    <location>
        <begin position="13"/>
        <end position="115"/>
    </location>
</feature>
<protein>
    <recommendedName>
        <fullName evidence="1">SCP2 domain-containing protein</fullName>
    </recommendedName>
</protein>
<dbReference type="InterPro" id="IPR003033">
    <property type="entry name" value="SCP2_sterol-bd_dom"/>
</dbReference>
<reference evidence="2 3" key="1">
    <citation type="submission" date="2024-02" db="EMBL/GenBank/DDBJ databases">
        <title>Marinospirillum sp. MEB 164 isolated from Lonar lake sediment.</title>
        <authorList>
            <person name="Joshi A."/>
            <person name="Thite S."/>
        </authorList>
    </citation>
    <scope>NUCLEOTIDE SEQUENCE [LARGE SCALE GENOMIC DNA]</scope>
    <source>
        <strain evidence="2 3">MEB164</strain>
    </source>
</reference>
<dbReference type="RefSeq" id="WP_405337431.1">
    <property type="nucleotide sequence ID" value="NZ_JBANFI010000002.1"/>
</dbReference>